<evidence type="ECO:0000256" key="3">
    <source>
        <dbReference type="ARBA" id="ARBA00023163"/>
    </source>
</evidence>
<keyword evidence="3" id="KW-0804">Transcription</keyword>
<evidence type="ECO:0000313" key="6">
    <source>
        <dbReference type="Proteomes" id="UP000264006"/>
    </source>
</evidence>
<dbReference type="PANTHER" id="PTHR30154">
    <property type="entry name" value="LEUCINE-RESPONSIVE REGULATORY PROTEIN"/>
    <property type="match status" value="1"/>
</dbReference>
<dbReference type="OrthoDB" id="4411089at2"/>
<dbReference type="Gene3D" id="1.10.10.10">
    <property type="entry name" value="Winged helix-like DNA-binding domain superfamily/Winged helix DNA-binding domain"/>
    <property type="match status" value="1"/>
</dbReference>
<accession>A0A346XZB4</accession>
<dbReference type="InterPro" id="IPR036388">
    <property type="entry name" value="WH-like_DNA-bd_sf"/>
</dbReference>
<dbReference type="Pfam" id="PF01037">
    <property type="entry name" value="AsnC_trans_reg"/>
    <property type="match status" value="1"/>
</dbReference>
<dbReference type="PROSITE" id="PS50956">
    <property type="entry name" value="HTH_ASNC_2"/>
    <property type="match status" value="1"/>
</dbReference>
<protein>
    <submittedName>
        <fullName evidence="5">Transcriptional regulator, AsnC family</fullName>
    </submittedName>
</protein>
<sequence>MRDLDRTDFDLLALLQNDARTPNKELARRVGLAPSTCLGRVRHLEERGAFEGFHARVDPHVLGVGLQALVGVRLTQHTRDVVEAFQQHADALREVVGVWHVSGARDFLVHVVLRDADHLRDFTMDAFTSWPHIDSIETSMVFSHTRRAAWPNLQEPES</sequence>
<dbReference type="SMART" id="SM00344">
    <property type="entry name" value="HTH_ASNC"/>
    <property type="match status" value="1"/>
</dbReference>
<dbReference type="InterPro" id="IPR000485">
    <property type="entry name" value="AsnC-type_HTH_dom"/>
</dbReference>
<dbReference type="KEGG" id="euz:DVS28_a2882"/>
<dbReference type="AlphaFoldDB" id="A0A346XZB4"/>
<dbReference type="InterPro" id="IPR019888">
    <property type="entry name" value="Tscrpt_reg_AsnC-like"/>
</dbReference>
<dbReference type="GO" id="GO:0043565">
    <property type="term" value="F:sequence-specific DNA binding"/>
    <property type="evidence" value="ECO:0007669"/>
    <property type="project" value="InterPro"/>
</dbReference>
<dbReference type="PANTHER" id="PTHR30154:SF54">
    <property type="entry name" value="POSSIBLE TRANSCRIPTIONAL REGULATORY PROTEIN (PROBABLY LRP_ASNC-FAMILY)"/>
    <property type="match status" value="1"/>
</dbReference>
<dbReference type="PRINTS" id="PR00033">
    <property type="entry name" value="HTHASNC"/>
</dbReference>
<reference evidence="5 6" key="1">
    <citation type="submission" date="2018-09" db="EMBL/GenBank/DDBJ databases">
        <title>Complete genome sequence of Euzebya sp. DY32-46 isolated from seawater of Pacific Ocean.</title>
        <authorList>
            <person name="Xu L."/>
            <person name="Wu Y.-H."/>
            <person name="Xu X.-W."/>
        </authorList>
    </citation>
    <scope>NUCLEOTIDE SEQUENCE [LARGE SCALE GENOMIC DNA]</scope>
    <source>
        <strain evidence="5 6">DY32-46</strain>
    </source>
</reference>
<dbReference type="Gene3D" id="3.30.70.920">
    <property type="match status" value="1"/>
</dbReference>
<organism evidence="5 6">
    <name type="scientific">Euzebya pacifica</name>
    <dbReference type="NCBI Taxonomy" id="1608957"/>
    <lineage>
        <taxon>Bacteria</taxon>
        <taxon>Bacillati</taxon>
        <taxon>Actinomycetota</taxon>
        <taxon>Nitriliruptoria</taxon>
        <taxon>Euzebyales</taxon>
    </lineage>
</organism>
<gene>
    <name evidence="5" type="ORF">DVS28_a2882</name>
</gene>
<proteinExistence type="predicted"/>
<dbReference type="SUPFAM" id="SSF54909">
    <property type="entry name" value="Dimeric alpha+beta barrel"/>
    <property type="match status" value="1"/>
</dbReference>
<keyword evidence="2" id="KW-0238">DNA-binding</keyword>
<dbReference type="GO" id="GO:0005829">
    <property type="term" value="C:cytosol"/>
    <property type="evidence" value="ECO:0007669"/>
    <property type="project" value="TreeGrafter"/>
</dbReference>
<feature type="domain" description="HTH asnC-type" evidence="4">
    <location>
        <begin position="4"/>
        <end position="65"/>
    </location>
</feature>
<evidence type="ECO:0000256" key="2">
    <source>
        <dbReference type="ARBA" id="ARBA00023125"/>
    </source>
</evidence>
<evidence type="ECO:0000259" key="4">
    <source>
        <dbReference type="PROSITE" id="PS50956"/>
    </source>
</evidence>
<name>A0A346XZB4_9ACTN</name>
<evidence type="ECO:0000313" key="5">
    <source>
        <dbReference type="EMBL" id="AXV07561.1"/>
    </source>
</evidence>
<keyword evidence="1" id="KW-0805">Transcription regulation</keyword>
<dbReference type="GO" id="GO:0043200">
    <property type="term" value="P:response to amino acid"/>
    <property type="evidence" value="ECO:0007669"/>
    <property type="project" value="TreeGrafter"/>
</dbReference>
<dbReference type="Proteomes" id="UP000264006">
    <property type="component" value="Chromosome"/>
</dbReference>
<dbReference type="InterPro" id="IPR011008">
    <property type="entry name" value="Dimeric_a/b-barrel"/>
</dbReference>
<dbReference type="EMBL" id="CP031165">
    <property type="protein sequence ID" value="AXV07561.1"/>
    <property type="molecule type" value="Genomic_DNA"/>
</dbReference>
<keyword evidence="6" id="KW-1185">Reference proteome</keyword>
<dbReference type="InterPro" id="IPR019887">
    <property type="entry name" value="Tscrpt_reg_AsnC/Lrp_C"/>
</dbReference>
<dbReference type="Pfam" id="PF13404">
    <property type="entry name" value="HTH_AsnC-type"/>
    <property type="match status" value="1"/>
</dbReference>
<dbReference type="RefSeq" id="WP_114592032.1">
    <property type="nucleotide sequence ID" value="NZ_CP031165.1"/>
</dbReference>
<dbReference type="InterPro" id="IPR036390">
    <property type="entry name" value="WH_DNA-bd_sf"/>
</dbReference>
<evidence type="ECO:0000256" key="1">
    <source>
        <dbReference type="ARBA" id="ARBA00023015"/>
    </source>
</evidence>
<dbReference type="SUPFAM" id="SSF46785">
    <property type="entry name" value="Winged helix' DNA-binding domain"/>
    <property type="match status" value="1"/>
</dbReference>